<dbReference type="RefSeq" id="WP_380082298.1">
    <property type="nucleotide sequence ID" value="NZ_JBHSWD010000001.1"/>
</dbReference>
<name>A0ABW1YAJ9_9DEIO</name>
<reference evidence="3" key="1">
    <citation type="journal article" date="2019" name="Int. J. Syst. Evol. Microbiol.">
        <title>The Global Catalogue of Microorganisms (GCM) 10K type strain sequencing project: providing services to taxonomists for standard genome sequencing and annotation.</title>
        <authorList>
            <consortium name="The Broad Institute Genomics Platform"/>
            <consortium name="The Broad Institute Genome Sequencing Center for Infectious Disease"/>
            <person name="Wu L."/>
            <person name="Ma J."/>
        </authorList>
    </citation>
    <scope>NUCLEOTIDE SEQUENCE [LARGE SCALE GENOMIC DNA]</scope>
    <source>
        <strain evidence="3">CGMCC 1.15772</strain>
    </source>
</reference>
<comment type="caution">
    <text evidence="2">The sequence shown here is derived from an EMBL/GenBank/DDBJ whole genome shotgun (WGS) entry which is preliminary data.</text>
</comment>
<keyword evidence="1" id="KW-1133">Transmembrane helix</keyword>
<evidence type="ECO:0000313" key="3">
    <source>
        <dbReference type="Proteomes" id="UP001596297"/>
    </source>
</evidence>
<keyword evidence="1" id="KW-0812">Transmembrane</keyword>
<dbReference type="EMBL" id="JBHSWD010000001">
    <property type="protein sequence ID" value="MFC6591296.1"/>
    <property type="molecule type" value="Genomic_DNA"/>
</dbReference>
<evidence type="ECO:0000313" key="2">
    <source>
        <dbReference type="EMBL" id="MFC6591296.1"/>
    </source>
</evidence>
<proteinExistence type="predicted"/>
<keyword evidence="3" id="KW-1185">Reference proteome</keyword>
<evidence type="ECO:0000256" key="1">
    <source>
        <dbReference type="SAM" id="Phobius"/>
    </source>
</evidence>
<organism evidence="2 3">
    <name type="scientific">Deinococcus lacus</name>
    <dbReference type="NCBI Taxonomy" id="392561"/>
    <lineage>
        <taxon>Bacteria</taxon>
        <taxon>Thermotogati</taxon>
        <taxon>Deinococcota</taxon>
        <taxon>Deinococci</taxon>
        <taxon>Deinococcales</taxon>
        <taxon>Deinococcaceae</taxon>
        <taxon>Deinococcus</taxon>
    </lineage>
</organism>
<accession>A0ABW1YAJ9</accession>
<sequence>MRLPPLPTGERSFLTLLLGGPLTLLGLGGLTAGLFYRARRPALWHPAGLAAGLRAERPWPTRGLEARWQPAYRPDWPELSVSVVPGGALLENQAREPLYLAGWSPAELNAWYPLRSRKLLPGGQIHLPLSSPAQAAHSRGVQVWYAATPPGPGTRYRTLRAEWQLGRGKTLH</sequence>
<keyword evidence="1" id="KW-0472">Membrane</keyword>
<protein>
    <submittedName>
        <fullName evidence="2">Uncharacterized protein</fullName>
    </submittedName>
</protein>
<gene>
    <name evidence="2" type="ORF">ACFP81_04200</name>
</gene>
<dbReference type="Proteomes" id="UP001596297">
    <property type="component" value="Unassembled WGS sequence"/>
</dbReference>
<feature type="transmembrane region" description="Helical" evidence="1">
    <location>
        <begin position="12"/>
        <end position="36"/>
    </location>
</feature>